<dbReference type="AlphaFoldDB" id="A0A4R8RTB4"/>
<dbReference type="InterPro" id="IPR039422">
    <property type="entry name" value="MarR/SlyA-like"/>
</dbReference>
<dbReference type="Pfam" id="PF01047">
    <property type="entry name" value="MarR"/>
    <property type="match status" value="1"/>
</dbReference>
<protein>
    <submittedName>
        <fullName evidence="2">Transcriptional activatory protein BadR</fullName>
    </submittedName>
</protein>
<dbReference type="PROSITE" id="PS50995">
    <property type="entry name" value="HTH_MARR_2"/>
    <property type="match status" value="1"/>
</dbReference>
<proteinExistence type="predicted"/>
<dbReference type="SMART" id="SM00347">
    <property type="entry name" value="HTH_MARR"/>
    <property type="match status" value="1"/>
</dbReference>
<reference evidence="2 3" key="1">
    <citation type="journal article" date="2019" name="Sci. Rep.">
        <title>Extended insight into the Mycobacterium chelonae-abscessus complex through whole genome sequencing of Mycobacterium salmoniphilum outbreak and Mycobacterium salmoniphilum-like strains.</title>
        <authorList>
            <person name="Behra P.R.K."/>
            <person name="Das S."/>
            <person name="Pettersson B.M.F."/>
            <person name="Shirreff L."/>
            <person name="DuCote T."/>
            <person name="Jacobsson K.G."/>
            <person name="Ennis D.G."/>
            <person name="Kirsebom L.A."/>
        </authorList>
    </citation>
    <scope>NUCLEOTIDE SEQUENCE [LARGE SCALE GENOMIC DNA]</scope>
    <source>
        <strain evidence="2 3">DE 4585</strain>
    </source>
</reference>
<evidence type="ECO:0000259" key="1">
    <source>
        <dbReference type="PROSITE" id="PS50995"/>
    </source>
</evidence>
<dbReference type="GO" id="GO:0003700">
    <property type="term" value="F:DNA-binding transcription factor activity"/>
    <property type="evidence" value="ECO:0007669"/>
    <property type="project" value="InterPro"/>
</dbReference>
<dbReference type="GO" id="GO:0006950">
    <property type="term" value="P:response to stress"/>
    <property type="evidence" value="ECO:0007669"/>
    <property type="project" value="TreeGrafter"/>
</dbReference>
<dbReference type="InterPro" id="IPR036390">
    <property type="entry name" value="WH_DNA-bd_sf"/>
</dbReference>
<name>A0A4R8RTB4_9MYCO</name>
<organism evidence="2 3">
    <name type="scientific">Mycobacteroides salmoniphilum</name>
    <dbReference type="NCBI Taxonomy" id="404941"/>
    <lineage>
        <taxon>Bacteria</taxon>
        <taxon>Bacillati</taxon>
        <taxon>Actinomycetota</taxon>
        <taxon>Actinomycetes</taxon>
        <taxon>Mycobacteriales</taxon>
        <taxon>Mycobacteriaceae</taxon>
        <taxon>Mycobacteroides</taxon>
    </lineage>
</organism>
<dbReference type="SUPFAM" id="SSF46785">
    <property type="entry name" value="Winged helix' DNA-binding domain"/>
    <property type="match status" value="1"/>
</dbReference>
<dbReference type="PANTHER" id="PTHR33164:SF101">
    <property type="entry name" value="TRANSCRIPTIONAL REPRESSOR MPRA"/>
    <property type="match status" value="1"/>
</dbReference>
<comment type="caution">
    <text evidence="2">The sequence shown here is derived from an EMBL/GenBank/DDBJ whole genome shotgun (WGS) entry which is preliminary data.</text>
</comment>
<dbReference type="EMBL" id="PECH01000010">
    <property type="protein sequence ID" value="TDZ77289.1"/>
    <property type="molecule type" value="Genomic_DNA"/>
</dbReference>
<accession>A0A4R8RTB4</accession>
<feature type="domain" description="HTH marR-type" evidence="1">
    <location>
        <begin position="8"/>
        <end position="142"/>
    </location>
</feature>
<dbReference type="InterPro" id="IPR000835">
    <property type="entry name" value="HTH_MarR-typ"/>
</dbReference>
<dbReference type="Proteomes" id="UP000295117">
    <property type="component" value="Unassembled WGS sequence"/>
</dbReference>
<gene>
    <name evidence="2" type="primary">badR</name>
    <name evidence="2" type="ORF">DE4585_04677</name>
</gene>
<dbReference type="Gene3D" id="1.10.10.10">
    <property type="entry name" value="Winged helix-like DNA-binding domain superfamily/Winged helix DNA-binding domain"/>
    <property type="match status" value="1"/>
</dbReference>
<sequence>MVMSSTTTRELLFALLKSSKALTQWARANIPTDGGMTVPRATVLLGLSIRTEPAGMSELGEYLGMSPRNMTVLIDGLEKENLVQRVPHERDRRITCVEITDTGRRIAKTELGPSELASAALFDDLPVREQVELLRLLTKVAEALRARGIDVPQYRGS</sequence>
<dbReference type="InterPro" id="IPR036388">
    <property type="entry name" value="WH-like_DNA-bd_sf"/>
</dbReference>
<evidence type="ECO:0000313" key="2">
    <source>
        <dbReference type="EMBL" id="TDZ77289.1"/>
    </source>
</evidence>
<evidence type="ECO:0000313" key="3">
    <source>
        <dbReference type="Proteomes" id="UP000295117"/>
    </source>
</evidence>
<dbReference type="PANTHER" id="PTHR33164">
    <property type="entry name" value="TRANSCRIPTIONAL REGULATOR, MARR FAMILY"/>
    <property type="match status" value="1"/>
</dbReference>
<dbReference type="PRINTS" id="PR00598">
    <property type="entry name" value="HTHMARR"/>
</dbReference>